<feature type="transmembrane region" description="Helical" evidence="1">
    <location>
        <begin position="6"/>
        <end position="23"/>
    </location>
</feature>
<protein>
    <submittedName>
        <fullName evidence="2">Uncharacterized protein</fullName>
    </submittedName>
</protein>
<gene>
    <name evidence="2" type="ORF">NEF87_002692</name>
</gene>
<keyword evidence="1" id="KW-1133">Transmembrane helix</keyword>
<organism evidence="2 3">
    <name type="scientific">Candidatus Lokiarchaeum ossiferum</name>
    <dbReference type="NCBI Taxonomy" id="2951803"/>
    <lineage>
        <taxon>Archaea</taxon>
        <taxon>Promethearchaeati</taxon>
        <taxon>Promethearchaeota</taxon>
        <taxon>Promethearchaeia</taxon>
        <taxon>Promethearchaeales</taxon>
        <taxon>Promethearchaeaceae</taxon>
        <taxon>Candidatus Lokiarchaeum</taxon>
    </lineage>
</organism>
<dbReference type="EMBL" id="CP104013">
    <property type="protein sequence ID" value="UYP46407.1"/>
    <property type="molecule type" value="Genomic_DNA"/>
</dbReference>
<evidence type="ECO:0000313" key="2">
    <source>
        <dbReference type="EMBL" id="UYP46407.1"/>
    </source>
</evidence>
<evidence type="ECO:0000313" key="3">
    <source>
        <dbReference type="Proteomes" id="UP001208689"/>
    </source>
</evidence>
<accession>A0ABY6HU62</accession>
<keyword evidence="3" id="KW-1185">Reference proteome</keyword>
<name>A0ABY6HU62_9ARCH</name>
<keyword evidence="1" id="KW-0812">Transmembrane</keyword>
<reference evidence="2" key="1">
    <citation type="submission" date="2022-09" db="EMBL/GenBank/DDBJ databases">
        <title>Actin cytoskeleton and complex cell architecture in an #Asgard archaeon.</title>
        <authorList>
            <person name="Ponce Toledo R.I."/>
            <person name="Schleper C."/>
            <person name="Rodrigues Oliveira T."/>
            <person name="Wollweber F."/>
            <person name="Xu J."/>
            <person name="Rittmann S."/>
            <person name="Klingl A."/>
            <person name="Pilhofer M."/>
        </authorList>
    </citation>
    <scope>NUCLEOTIDE SEQUENCE</scope>
    <source>
        <strain evidence="2">B-35</strain>
    </source>
</reference>
<sequence>MDLLSYILGLITIIIPYIIKKVIDRVFKKQEANNENIQDIFGQLKIIINVWKHREYVLMKASIIPDFNFCEDMMSSVQYLLDLLVKNDAINFRNKGNFDSNLKKLTHIPKKKKLESNEGWVKRIEKEMDEIIHNFEIYQKRNFISRKLFGY</sequence>
<dbReference type="Proteomes" id="UP001208689">
    <property type="component" value="Chromosome"/>
</dbReference>
<keyword evidence="1" id="KW-0472">Membrane</keyword>
<evidence type="ECO:0000256" key="1">
    <source>
        <dbReference type="SAM" id="Phobius"/>
    </source>
</evidence>
<proteinExistence type="predicted"/>